<comment type="subcellular location">
    <subcellularLocation>
        <location evidence="1">Membrane</location>
        <topology evidence="1">Single-pass membrane protein</topology>
    </subcellularLocation>
</comment>
<feature type="non-terminal residue" evidence="12">
    <location>
        <position position="2217"/>
    </location>
</feature>
<dbReference type="FunFam" id="3.10.250.10:FF:000006">
    <property type="entry name" value="neurotrypsin isoform X2"/>
    <property type="match status" value="1"/>
</dbReference>
<evidence type="ECO:0000256" key="4">
    <source>
        <dbReference type="ARBA" id="ARBA00022737"/>
    </source>
</evidence>
<sequence length="2217" mass="243202">METELGIALPDISKNRQTMCPLEKITPSTGATTISQCIIGNCSAGYRLKTDNTCEICPKGSYSESKWLTTCTPCGIHKTTEREGATNQSLCIVECEQGFEDASGACVPCQQGFYKDIKAAAQCKPCPVGYITSGSGATNLTMCNIPACSPGTFLNETASPAACQVCGYDTYQDTKWQKSCKSCSANLVTLQTGSTSLAQCVADCASGQEYSTTNRVCRFCPIGFYRDRNDRLQPSCQMCDIRYITAGEGAKSVAECNIANCTVPGQYRNTLNVCTPCPVGEYSSEKWRTSCERCPDGYSTRGTGKTTLADCIRSCPLGEYVTLANTCEMCAKGTYRSDPSTESCIPCPDNLTTPTVGSRTRDACSISPCIAGQRYSQNRTCEACPIATYQPLAGMFNCLNCPANRNLTLALGAKAVEECKTACQAGEMWMWGTGLCEKCPHGFYQPSAEQFTCMQCPAARGSTVSPSRPDGRGAISEAECKDAEVTSIRLVGGKTPFSGRLEVEHNRKWGTVCADEFTVNSAKVVCRMLGFTDTKYAEVVKPDVFGPGSGVIMLDSLTCHGNESDISQCSHEPWGVSDCSPSEDIGVHCHTHMRLTSGSTTHDGQVEVNISGIWEPICSENFTLSEARVVCGMMGFIFNGAELKISNIARYNFLPTSYTCEGYEIDVSMCEKINITCSQPYAAFVNCRTPIRLVNGTSAQSGRVEVEYRGMWGTICDDGFDDLEAKVICRMLDFSDKGAKSYGRAYFGAGTGPVTINEMRCIGTENDISDCKSSEWLSSKNCGHNEDASVECKTEVRLVNGPTKFSGRLEISTGSVWKTVCSDLVDNKTAMVVCKMLGFVGGNISVYDDGRFGSGLMKTHGYDCNGNETDIVHCNQNEFAPSCSNGTSVGFNCYAITPIRLLEGTAMFNGRIEIYQRENSANGDWREICYNHLTTKDAMVMCRMIGHPTRYPTIHHAFNQYNSDGRFPTISGFGCSGNETDITECTPDKEWTATSCSYNYRAAINCGINSTVRVMDGPSIKAGRVEVLYNGTWLGICNQRYNYDITSTDINLLCRHMGFNQSGYLTTPTATRSSKVISKLACSSSVSDVSDCRSGLWGVVDSCPQAAIVCNSSIRLVNGSSERSGRVEVLHRGMWGTVCADGFNVTEADVVCRKAGIRLWNASVLDDSPFGSGAHGYLLNNVSCKSSEHDIGECQSSPWNETSCEDGNVATVLCRVLETPIRLLGGKTPFDGRVELHFKNDWKPICYDGYNGKSTDVLCRLLQYNFSRDATYSSNSYSSNFLLENLRCVGNESDISLCPSSDWGYTSCSNYGLTINCLSPIFLYGGSNSHSGFVNVQKNGRSGYMCADNLTAETQSVICKMLFNVTRDYTLVDQAYFKAGFASGSFVDNIKCTGIEDDYQMCPSSDWFSNSKCKNPAFLRCNTPVRLRDGRNMYTGNVEVYINKTWSNVCFDPSRNAVNAKMFCRMLGYNYRLALSSNMTTRNISNLLLTCGGSADDISQCLGINETNCASILSISCPTSLQLQNGRTRYMGQIIVQLGDYESTVNGFDDEQTVGTICRLLGFNFTRNYQHSSTDYLRQKTLYRYALLQKLKCFGNETDIVECLESTVYSESTGTYYTHGISCQTPIQLAKGNSFLSGKLEVNVNKTWLPVCSDGFSSNDAYVICRMLGHTHARNATISSEPINGTLVDGGFSCNGVEDDISQCTGYTEKTLVECGSQMAIHINCQTMVRLADGPSLTKGRVEVFYNGTWGPVCQDTTSSFVANIICRSAGFRYTYGEVQSTFTYSNKTFSNYTISRLMCTRYEETITECSSNNWMTGSCIYSAPLEVECLTRTSLQAGVNKYFGWARLEFQDPYGTKYGTICGSGFFAKEADVICNIVGAPTNGNATIYSNNKFGSPSYRFVIEQLNCSGKENDLQECQSKPWSETSHMCTSSNKAVAINCRPNTPIRLRGNDPNKGMVEVFFDGAWYLMCAYTFSFREAAVVCNKLGYKIGTPDIRSGFSENALIYDMNCQGSETDISQCQFQRQTGYTYSWTPQDCWYHGATYRYNRAGVICSNNRVRLISNVNNYQGRVEFQYFGVWGTVCNKHFDQGDARVVCRLAGIDSAGNFTIYTNVSKFGQGSGTLIVEDLHCNGTESDIDECASYPWKANSAHTPCNSHSLDVGVNCRPVTPMRLVGGTNYSGRVEIEYEGVWGTICDRGFDINDAKVICRMKGFNT</sequence>
<dbReference type="Proteomes" id="UP000828390">
    <property type="component" value="Unassembled WGS sequence"/>
</dbReference>
<keyword evidence="4" id="KW-0677">Repeat</keyword>
<dbReference type="FunFam" id="3.10.250.10:FF:000001">
    <property type="entry name" value="Lysyl oxidase 4 isoform X1"/>
    <property type="match status" value="1"/>
</dbReference>
<reference evidence="12" key="1">
    <citation type="journal article" date="2019" name="bioRxiv">
        <title>The Genome of the Zebra Mussel, Dreissena polymorpha: A Resource for Invasive Species Research.</title>
        <authorList>
            <person name="McCartney M.A."/>
            <person name="Auch B."/>
            <person name="Kono T."/>
            <person name="Mallez S."/>
            <person name="Zhang Y."/>
            <person name="Obille A."/>
            <person name="Becker A."/>
            <person name="Abrahante J.E."/>
            <person name="Garbe J."/>
            <person name="Badalamenti J.P."/>
            <person name="Herman A."/>
            <person name="Mangelson H."/>
            <person name="Liachko I."/>
            <person name="Sullivan S."/>
            <person name="Sone E.D."/>
            <person name="Koren S."/>
            <person name="Silverstein K.A.T."/>
            <person name="Beckman K.B."/>
            <person name="Gohl D.M."/>
        </authorList>
    </citation>
    <scope>NUCLEOTIDE SEQUENCE</scope>
    <source>
        <strain evidence="12">Duluth1</strain>
        <tissue evidence="12">Whole animal</tissue>
    </source>
</reference>
<feature type="disulfide bond" evidence="10">
    <location>
        <begin position="660"/>
        <end position="670"/>
    </location>
</feature>
<dbReference type="SUPFAM" id="SSF57184">
    <property type="entry name" value="Growth factor receptor domain"/>
    <property type="match status" value="3"/>
</dbReference>
<dbReference type="Pfam" id="PF07699">
    <property type="entry name" value="Ephrin_rec_like"/>
    <property type="match status" value="8"/>
</dbReference>
<evidence type="ECO:0000256" key="8">
    <source>
        <dbReference type="ARBA" id="ARBA00023170"/>
    </source>
</evidence>
<evidence type="ECO:0000256" key="5">
    <source>
        <dbReference type="ARBA" id="ARBA00022989"/>
    </source>
</evidence>
<feature type="domain" description="SRCR" evidence="11">
    <location>
        <begin position="691"/>
        <end position="793"/>
    </location>
</feature>
<organism evidence="12 13">
    <name type="scientific">Dreissena polymorpha</name>
    <name type="common">Zebra mussel</name>
    <name type="synonym">Mytilus polymorpha</name>
    <dbReference type="NCBI Taxonomy" id="45954"/>
    <lineage>
        <taxon>Eukaryota</taxon>
        <taxon>Metazoa</taxon>
        <taxon>Spiralia</taxon>
        <taxon>Lophotrochozoa</taxon>
        <taxon>Mollusca</taxon>
        <taxon>Bivalvia</taxon>
        <taxon>Autobranchia</taxon>
        <taxon>Heteroconchia</taxon>
        <taxon>Euheterodonta</taxon>
        <taxon>Imparidentia</taxon>
        <taxon>Neoheterodontei</taxon>
        <taxon>Myida</taxon>
        <taxon>Dreissenoidea</taxon>
        <taxon>Dreissenidae</taxon>
        <taxon>Dreissena</taxon>
    </lineage>
</organism>
<dbReference type="SUPFAM" id="SSF56487">
    <property type="entry name" value="SRCR-like"/>
    <property type="match status" value="17"/>
</dbReference>
<dbReference type="SMART" id="SM01411">
    <property type="entry name" value="Ephrin_rec_like"/>
    <property type="match status" value="8"/>
</dbReference>
<evidence type="ECO:0000256" key="2">
    <source>
        <dbReference type="ARBA" id="ARBA00022692"/>
    </source>
</evidence>
<comment type="caution">
    <text evidence="10">Lacks conserved residue(s) required for the propagation of feature annotation.</text>
</comment>
<feature type="disulfide bond" evidence="10">
    <location>
        <begin position="1288"/>
        <end position="1298"/>
    </location>
</feature>
<dbReference type="GO" id="GO:0016020">
    <property type="term" value="C:membrane"/>
    <property type="evidence" value="ECO:0007669"/>
    <property type="project" value="UniProtKB-SubCell"/>
</dbReference>
<feature type="disulfide bond" evidence="10">
    <location>
        <begin position="975"/>
        <end position="985"/>
    </location>
</feature>
<feature type="domain" description="SRCR" evidence="11">
    <location>
        <begin position="1521"/>
        <end position="1624"/>
    </location>
</feature>
<feature type="domain" description="SRCR" evidence="11">
    <location>
        <begin position="2060"/>
        <end position="2168"/>
    </location>
</feature>
<dbReference type="PROSITE" id="PS00420">
    <property type="entry name" value="SRCR_1"/>
    <property type="match status" value="3"/>
</dbReference>
<name>A0A9D4MAI9_DREPO</name>
<dbReference type="InterPro" id="IPR009030">
    <property type="entry name" value="Growth_fac_rcpt_cys_sf"/>
</dbReference>
<feature type="disulfide bond" evidence="10">
    <location>
        <begin position="2012"/>
        <end position="2022"/>
    </location>
</feature>
<dbReference type="Gene3D" id="2.10.50.10">
    <property type="entry name" value="Tumor Necrosis Factor Receptor, subunit A, domain 2"/>
    <property type="match status" value="7"/>
</dbReference>
<evidence type="ECO:0000259" key="11">
    <source>
        <dbReference type="PROSITE" id="PS50287"/>
    </source>
</evidence>
<protein>
    <recommendedName>
        <fullName evidence="11">SRCR domain-containing protein</fullName>
    </recommendedName>
</protein>
<feature type="domain" description="SRCR" evidence="11">
    <location>
        <begin position="593"/>
        <end position="688"/>
    </location>
</feature>
<keyword evidence="8" id="KW-0675">Receptor</keyword>
<dbReference type="InterPro" id="IPR001190">
    <property type="entry name" value="SRCR"/>
</dbReference>
<accession>A0A9D4MAI9</accession>
<dbReference type="PROSITE" id="PS50287">
    <property type="entry name" value="SRCR_2"/>
    <property type="match status" value="17"/>
</dbReference>
<dbReference type="FunFam" id="3.10.250.10:FF:000016">
    <property type="entry name" value="Scavenger receptor cysteine-rich protein type 12"/>
    <property type="match status" value="4"/>
</dbReference>
<feature type="domain" description="SRCR" evidence="11">
    <location>
        <begin position="2173"/>
        <end position="2217"/>
    </location>
</feature>
<keyword evidence="3" id="KW-0732">Signal</keyword>
<feature type="disulfide bond" evidence="10">
    <location>
        <begin position="1694"/>
        <end position="1704"/>
    </location>
</feature>
<feature type="disulfide bond" evidence="10">
    <location>
        <begin position="864"/>
        <end position="874"/>
    </location>
</feature>
<feature type="domain" description="SRCR" evidence="11">
    <location>
        <begin position="488"/>
        <end position="590"/>
    </location>
</feature>
<feature type="disulfide bond" evidence="10">
    <location>
        <begin position="1593"/>
        <end position="1603"/>
    </location>
</feature>
<evidence type="ECO:0000313" key="12">
    <source>
        <dbReference type="EMBL" id="KAH3872695.1"/>
    </source>
</evidence>
<feature type="domain" description="SRCR" evidence="11">
    <location>
        <begin position="1627"/>
        <end position="1726"/>
    </location>
</feature>
<feature type="disulfide bond" evidence="10">
    <location>
        <begin position="1082"/>
        <end position="1092"/>
    </location>
</feature>
<feature type="domain" description="SRCR" evidence="11">
    <location>
        <begin position="1114"/>
        <end position="1215"/>
    </location>
</feature>
<keyword evidence="5" id="KW-1133">Transmembrane helix</keyword>
<feature type="domain" description="SRCR" evidence="11">
    <location>
        <begin position="1012"/>
        <end position="1111"/>
    </location>
</feature>
<dbReference type="Gene3D" id="3.10.250.10">
    <property type="entry name" value="SRCR-like domain"/>
    <property type="match status" value="17"/>
</dbReference>
<evidence type="ECO:0000256" key="1">
    <source>
        <dbReference type="ARBA" id="ARBA00004167"/>
    </source>
</evidence>
<evidence type="ECO:0000256" key="7">
    <source>
        <dbReference type="ARBA" id="ARBA00023157"/>
    </source>
</evidence>
<keyword evidence="13" id="KW-1185">Reference proteome</keyword>
<keyword evidence="6" id="KW-0472">Membrane</keyword>
<keyword evidence="2" id="KW-0812">Transmembrane</keyword>
<comment type="caution">
    <text evidence="12">The sequence shown here is derived from an EMBL/GenBank/DDBJ whole genome shotgun (WGS) entry which is preliminary data.</text>
</comment>
<proteinExistence type="predicted"/>
<dbReference type="Pfam" id="PF00530">
    <property type="entry name" value="SRCR"/>
    <property type="match status" value="16"/>
</dbReference>
<reference evidence="12" key="2">
    <citation type="submission" date="2020-11" db="EMBL/GenBank/DDBJ databases">
        <authorList>
            <person name="McCartney M.A."/>
            <person name="Auch B."/>
            <person name="Kono T."/>
            <person name="Mallez S."/>
            <person name="Becker A."/>
            <person name="Gohl D.M."/>
            <person name="Silverstein K.A.T."/>
            <person name="Koren S."/>
            <person name="Bechman K.B."/>
            <person name="Herman A."/>
            <person name="Abrahante J.E."/>
            <person name="Garbe J."/>
        </authorList>
    </citation>
    <scope>NUCLEOTIDE SEQUENCE</scope>
    <source>
        <strain evidence="12">Duluth1</strain>
        <tissue evidence="12">Whole animal</tissue>
    </source>
</reference>
<feature type="disulfide bond" evidence="10">
    <location>
        <begin position="1184"/>
        <end position="1194"/>
    </location>
</feature>
<feature type="domain" description="SRCR" evidence="11">
    <location>
        <begin position="1221"/>
        <end position="1318"/>
    </location>
</feature>
<keyword evidence="9" id="KW-0325">Glycoprotein</keyword>
<gene>
    <name evidence="12" type="ORF">DPMN_035915</name>
</gene>
<evidence type="ECO:0000256" key="9">
    <source>
        <dbReference type="ARBA" id="ARBA00023180"/>
    </source>
</evidence>
<feature type="domain" description="SRCR" evidence="11">
    <location>
        <begin position="1425"/>
        <end position="1518"/>
    </location>
</feature>
<feature type="domain" description="SRCR" evidence="11">
    <location>
        <begin position="1729"/>
        <end position="1831"/>
    </location>
</feature>
<dbReference type="EMBL" id="JAIWYP010000002">
    <property type="protein sequence ID" value="KAH3872695.1"/>
    <property type="molecule type" value="Genomic_DNA"/>
</dbReference>
<dbReference type="FunFam" id="2.10.50.10:FF:000032">
    <property type="entry name" value="Uncharacterized protein, isoform A"/>
    <property type="match status" value="1"/>
</dbReference>
<feature type="disulfide bond" evidence="10">
    <location>
        <begin position="2132"/>
        <end position="2142"/>
    </location>
</feature>
<dbReference type="PANTHER" id="PTHR48071:SF18">
    <property type="entry name" value="DELETED IN MALIGNANT BRAIN TUMORS 1 PROTEIN-RELATED"/>
    <property type="match status" value="1"/>
</dbReference>
<feature type="disulfide bond" evidence="10">
    <location>
        <begin position="1800"/>
        <end position="1810"/>
    </location>
</feature>
<feature type="disulfide bond" evidence="10">
    <location>
        <begin position="559"/>
        <end position="569"/>
    </location>
</feature>
<feature type="domain" description="SRCR" evidence="11">
    <location>
        <begin position="899"/>
        <end position="1007"/>
    </location>
</feature>
<dbReference type="PANTHER" id="PTHR48071">
    <property type="entry name" value="SRCR DOMAIN-CONTAINING PROTEIN"/>
    <property type="match status" value="1"/>
</dbReference>
<evidence type="ECO:0000313" key="13">
    <source>
        <dbReference type="Proteomes" id="UP000828390"/>
    </source>
</evidence>
<feature type="domain" description="SRCR" evidence="11">
    <location>
        <begin position="796"/>
        <end position="894"/>
    </location>
</feature>
<dbReference type="SMART" id="SM00202">
    <property type="entry name" value="SR"/>
    <property type="match status" value="15"/>
</dbReference>
<evidence type="ECO:0000256" key="3">
    <source>
        <dbReference type="ARBA" id="ARBA00022729"/>
    </source>
</evidence>
<dbReference type="FunFam" id="3.10.250.10:FF:000007">
    <property type="entry name" value="Soluble scavenger receptor cysteine-rich domain-containing protein SSC5D"/>
    <property type="match status" value="1"/>
</dbReference>
<feature type="disulfide bond" evidence="10">
    <location>
        <begin position="1491"/>
        <end position="1501"/>
    </location>
</feature>
<feature type="domain" description="SRCR" evidence="11">
    <location>
        <begin position="1321"/>
        <end position="1422"/>
    </location>
</feature>
<dbReference type="InterPro" id="IPR036772">
    <property type="entry name" value="SRCR-like_dom_sf"/>
</dbReference>
<evidence type="ECO:0000256" key="6">
    <source>
        <dbReference type="ARBA" id="ARBA00023136"/>
    </source>
</evidence>
<feature type="domain" description="SRCR" evidence="11">
    <location>
        <begin position="1948"/>
        <end position="2056"/>
    </location>
</feature>
<evidence type="ECO:0000256" key="10">
    <source>
        <dbReference type="PROSITE-ProRule" id="PRU00196"/>
    </source>
</evidence>
<feature type="domain" description="SRCR" evidence="11">
    <location>
        <begin position="1834"/>
        <end position="1943"/>
    </location>
</feature>
<dbReference type="InterPro" id="IPR011641">
    <property type="entry name" value="Tyr-kin_ephrin_A/B_rcpt-like"/>
</dbReference>
<feature type="disulfide bond" evidence="10">
    <location>
        <begin position="761"/>
        <end position="771"/>
    </location>
</feature>
<keyword evidence="7 10" id="KW-1015">Disulfide bond</keyword>
<feature type="disulfide bond" evidence="10">
    <location>
        <begin position="1909"/>
        <end position="1919"/>
    </location>
</feature>
<feature type="disulfide bond" evidence="10">
    <location>
        <begin position="1392"/>
        <end position="1402"/>
    </location>
</feature>
<dbReference type="PRINTS" id="PR00258">
    <property type="entry name" value="SPERACTRCPTR"/>
</dbReference>